<evidence type="ECO:0000256" key="2">
    <source>
        <dbReference type="ARBA" id="ARBA00004496"/>
    </source>
</evidence>
<accession>A0A9D5M2W2</accession>
<evidence type="ECO:0000259" key="14">
    <source>
        <dbReference type="PROSITE" id="PS51900"/>
    </source>
</evidence>
<dbReference type="PANTHER" id="PTHR30349:SF77">
    <property type="entry name" value="TYROSINE RECOMBINASE XERC"/>
    <property type="match status" value="1"/>
</dbReference>
<evidence type="ECO:0000256" key="9">
    <source>
        <dbReference type="ARBA" id="ARBA00023172"/>
    </source>
</evidence>
<protein>
    <submittedName>
        <fullName evidence="15">Tyrosine recombinase XerC</fullName>
    </submittedName>
</protein>
<keyword evidence="5" id="KW-0132">Cell division</keyword>
<evidence type="ECO:0000259" key="13">
    <source>
        <dbReference type="PROSITE" id="PS51898"/>
    </source>
</evidence>
<feature type="domain" description="Core-binding (CB)" evidence="14">
    <location>
        <begin position="9"/>
        <end position="112"/>
    </location>
</feature>
<evidence type="ECO:0000256" key="12">
    <source>
        <dbReference type="SAM" id="MobiDB-lite"/>
    </source>
</evidence>
<feature type="compositionally biased region" description="Basic and acidic residues" evidence="12">
    <location>
        <begin position="328"/>
        <end position="338"/>
    </location>
</feature>
<evidence type="ECO:0000256" key="3">
    <source>
        <dbReference type="ARBA" id="ARBA00008857"/>
    </source>
</evidence>
<evidence type="ECO:0000256" key="8">
    <source>
        <dbReference type="ARBA" id="ARBA00023125"/>
    </source>
</evidence>
<keyword evidence="9" id="KW-0233">DNA recombination</keyword>
<dbReference type="Gene3D" id="1.10.150.130">
    <property type="match status" value="1"/>
</dbReference>
<keyword evidence="6" id="KW-0159">Chromosome partition</keyword>
<dbReference type="PROSITE" id="PS51900">
    <property type="entry name" value="CB"/>
    <property type="match status" value="1"/>
</dbReference>
<dbReference type="InterPro" id="IPR002104">
    <property type="entry name" value="Integrase_catalytic"/>
</dbReference>
<dbReference type="InterPro" id="IPR004107">
    <property type="entry name" value="Integrase_SAM-like_N"/>
</dbReference>
<keyword evidence="7" id="KW-0229">DNA integration</keyword>
<organism evidence="15 16">
    <name type="scientific">Ructibacterium gallinarum</name>
    <dbReference type="NCBI Taxonomy" id="2779355"/>
    <lineage>
        <taxon>Bacteria</taxon>
        <taxon>Bacillati</taxon>
        <taxon>Bacillota</taxon>
        <taxon>Clostridia</taxon>
        <taxon>Eubacteriales</taxon>
        <taxon>Oscillospiraceae</taxon>
        <taxon>Ructibacterium</taxon>
    </lineage>
</organism>
<comment type="function">
    <text evidence="1">Site-specific tyrosine recombinase, which acts by catalyzing the cutting and rejoining of the recombining DNA molecules.</text>
</comment>
<comment type="caution">
    <text evidence="15">The sequence shown here is derived from an EMBL/GenBank/DDBJ whole genome shotgun (WGS) entry which is preliminary data.</text>
</comment>
<dbReference type="GO" id="GO:0051301">
    <property type="term" value="P:cell division"/>
    <property type="evidence" value="ECO:0007669"/>
    <property type="project" value="UniProtKB-KW"/>
</dbReference>
<dbReference type="PROSITE" id="PS51898">
    <property type="entry name" value="TYR_RECOMBINASE"/>
    <property type="match status" value="1"/>
</dbReference>
<comment type="subcellular location">
    <subcellularLocation>
        <location evidence="2">Cytoplasm</location>
    </subcellularLocation>
</comment>
<evidence type="ECO:0000256" key="11">
    <source>
        <dbReference type="PROSITE-ProRule" id="PRU01248"/>
    </source>
</evidence>
<dbReference type="Pfam" id="PF02899">
    <property type="entry name" value="Phage_int_SAM_1"/>
    <property type="match status" value="1"/>
</dbReference>
<evidence type="ECO:0000313" key="15">
    <source>
        <dbReference type="EMBL" id="MBE5039620.1"/>
    </source>
</evidence>
<evidence type="ECO:0000313" key="16">
    <source>
        <dbReference type="Proteomes" id="UP000806542"/>
    </source>
</evidence>
<evidence type="ECO:0000256" key="10">
    <source>
        <dbReference type="ARBA" id="ARBA00023306"/>
    </source>
</evidence>
<dbReference type="SUPFAM" id="SSF56349">
    <property type="entry name" value="DNA breaking-rejoining enzymes"/>
    <property type="match status" value="1"/>
</dbReference>
<dbReference type="InterPro" id="IPR050090">
    <property type="entry name" value="Tyrosine_recombinase_XerCD"/>
</dbReference>
<evidence type="ECO:0000256" key="5">
    <source>
        <dbReference type="ARBA" id="ARBA00022618"/>
    </source>
</evidence>
<dbReference type="GO" id="GO:0005737">
    <property type="term" value="C:cytoplasm"/>
    <property type="evidence" value="ECO:0007669"/>
    <property type="project" value="UniProtKB-SubCell"/>
</dbReference>
<dbReference type="InterPro" id="IPR044068">
    <property type="entry name" value="CB"/>
</dbReference>
<dbReference type="GO" id="GO:0007059">
    <property type="term" value="P:chromosome segregation"/>
    <property type="evidence" value="ECO:0007669"/>
    <property type="project" value="UniProtKB-KW"/>
</dbReference>
<dbReference type="InterPro" id="IPR011010">
    <property type="entry name" value="DNA_brk_join_enz"/>
</dbReference>
<proteinExistence type="inferred from homology"/>
<keyword evidence="8 11" id="KW-0238">DNA-binding</keyword>
<dbReference type="PANTHER" id="PTHR30349">
    <property type="entry name" value="PHAGE INTEGRASE-RELATED"/>
    <property type="match status" value="1"/>
</dbReference>
<keyword evidence="10" id="KW-0131">Cell cycle</keyword>
<dbReference type="GO" id="GO:0015074">
    <property type="term" value="P:DNA integration"/>
    <property type="evidence" value="ECO:0007669"/>
    <property type="project" value="UniProtKB-KW"/>
</dbReference>
<keyword evidence="4" id="KW-0963">Cytoplasm</keyword>
<dbReference type="Gene3D" id="1.10.443.10">
    <property type="entry name" value="Intergrase catalytic core"/>
    <property type="match status" value="1"/>
</dbReference>
<dbReference type="RefSeq" id="WP_226392182.1">
    <property type="nucleotide sequence ID" value="NZ_JADCKB010000006.1"/>
</dbReference>
<dbReference type="GO" id="GO:0003677">
    <property type="term" value="F:DNA binding"/>
    <property type="evidence" value="ECO:0007669"/>
    <property type="project" value="UniProtKB-UniRule"/>
</dbReference>
<comment type="similarity">
    <text evidence="3">Belongs to the 'phage' integrase family.</text>
</comment>
<dbReference type="InterPro" id="IPR013762">
    <property type="entry name" value="Integrase-like_cat_sf"/>
</dbReference>
<dbReference type="Proteomes" id="UP000806542">
    <property type="component" value="Unassembled WGS sequence"/>
</dbReference>
<dbReference type="Pfam" id="PF00589">
    <property type="entry name" value="Phage_integrase"/>
    <property type="match status" value="1"/>
</dbReference>
<name>A0A9D5M2W2_9FIRM</name>
<evidence type="ECO:0000256" key="4">
    <source>
        <dbReference type="ARBA" id="ARBA00022490"/>
    </source>
</evidence>
<dbReference type="EMBL" id="JADCKB010000006">
    <property type="protein sequence ID" value="MBE5039620.1"/>
    <property type="molecule type" value="Genomic_DNA"/>
</dbReference>
<reference evidence="15" key="1">
    <citation type="submission" date="2020-10" db="EMBL/GenBank/DDBJ databases">
        <title>ChiBAC.</title>
        <authorList>
            <person name="Zenner C."/>
            <person name="Hitch T.C.A."/>
            <person name="Clavel T."/>
        </authorList>
    </citation>
    <scope>NUCLEOTIDE SEQUENCE</scope>
    <source>
        <strain evidence="15">DSM 107454</strain>
    </source>
</reference>
<dbReference type="InterPro" id="IPR010998">
    <property type="entry name" value="Integrase_recombinase_N"/>
</dbReference>
<evidence type="ECO:0000256" key="1">
    <source>
        <dbReference type="ARBA" id="ARBA00003283"/>
    </source>
</evidence>
<feature type="region of interest" description="Disordered" evidence="12">
    <location>
        <begin position="317"/>
        <end position="338"/>
    </location>
</feature>
<keyword evidence="16" id="KW-1185">Reference proteome</keyword>
<dbReference type="GO" id="GO:0006310">
    <property type="term" value="P:DNA recombination"/>
    <property type="evidence" value="ECO:0007669"/>
    <property type="project" value="UniProtKB-KW"/>
</dbReference>
<feature type="domain" description="Tyr recombinase" evidence="13">
    <location>
        <begin position="134"/>
        <end position="314"/>
    </location>
</feature>
<gene>
    <name evidence="15" type="ORF">INF28_03975</name>
</gene>
<evidence type="ECO:0000256" key="7">
    <source>
        <dbReference type="ARBA" id="ARBA00022908"/>
    </source>
</evidence>
<evidence type="ECO:0000256" key="6">
    <source>
        <dbReference type="ARBA" id="ARBA00022829"/>
    </source>
</evidence>
<sequence>MDAKKHLDHNAPEPLASFLIYIESIRGKSPKTADEYFYDLRTFYRFLKVYFHMADSEADELSIDDVDIDLLRSVNLQVLYEYMNYLNRTRGNAATSRARKVASLKSFYKYLYSKAHLIDENPAAELESVKTNKQLPKHFTLEDSIALLKSVENRNAARDFCILTLFLNCGLRLAELVNINITDIRGDSLVVIGKGGKERTIYLNEACLSALEAYLPVRRQQHPIARDKYALFLSERQQRISRRTVQYTVEKYVKKLGLDVHKYTTHKLRHTAATLMHQSGVDIRVLQEILGHKQLSTTEIYTHINNDQMRAAVKQNPLSTLKAPSEIADDHRDKKSKL</sequence>
<dbReference type="AlphaFoldDB" id="A0A9D5M2W2"/>